<sequence length="177" mass="20185">MEIRPQAVAIPKETDHLEQGKYGPIFPKTPACYGFTIIARVKPGRAEAIRAHGRTLAGALAGNPHLLAPLKLHYLRWVLFDDDTRFMYQGIFDTDFDKYTEDAVALFSRAGVDTTFENLEGFPEDWRTNPEAFVRFVRAHHCPSFIEYGEYPYVTADEIKKALRVKSALSEMLDQMQ</sequence>
<dbReference type="RefSeq" id="WP_013422759.1">
    <property type="nucleotide sequence ID" value="NC_014666.1"/>
</dbReference>
<gene>
    <name evidence="1" type="ordered locus">FraEuI1c_1580</name>
</gene>
<proteinExistence type="predicted"/>
<organism evidence="1 2">
    <name type="scientific">Pseudofrankia inefficax (strain DSM 45817 / CECT 9037 / DDB 130130 / EuI1c)</name>
    <name type="common">Frankia inefficax</name>
    <dbReference type="NCBI Taxonomy" id="298654"/>
    <lineage>
        <taxon>Bacteria</taxon>
        <taxon>Bacillati</taxon>
        <taxon>Actinomycetota</taxon>
        <taxon>Actinomycetes</taxon>
        <taxon>Frankiales</taxon>
        <taxon>Frankiaceae</taxon>
        <taxon>Pseudofrankia</taxon>
    </lineage>
</organism>
<dbReference type="OrthoDB" id="116741at2"/>
<dbReference type="AlphaFoldDB" id="E3J7N1"/>
<name>E3J7N1_PSEI1</name>
<dbReference type="EMBL" id="CP002299">
    <property type="protein sequence ID" value="ADP79640.1"/>
    <property type="molecule type" value="Genomic_DNA"/>
</dbReference>
<evidence type="ECO:0000313" key="1">
    <source>
        <dbReference type="EMBL" id="ADP79640.1"/>
    </source>
</evidence>
<protein>
    <submittedName>
        <fullName evidence="1">Uncharacterized protein</fullName>
    </submittedName>
</protein>
<dbReference type="Proteomes" id="UP000002484">
    <property type="component" value="Chromosome"/>
</dbReference>
<evidence type="ECO:0000313" key="2">
    <source>
        <dbReference type="Proteomes" id="UP000002484"/>
    </source>
</evidence>
<dbReference type="InParanoid" id="E3J7N1"/>
<accession>E3J7N1</accession>
<dbReference type="eggNOG" id="ENOG502Z9S8">
    <property type="taxonomic scope" value="Bacteria"/>
</dbReference>
<dbReference type="KEGG" id="fri:FraEuI1c_1580"/>
<reference evidence="1 2" key="1">
    <citation type="submission" date="2010-10" db="EMBL/GenBank/DDBJ databases">
        <title>Complete sequence of Frankia sp. EuI1c.</title>
        <authorList>
            <consortium name="US DOE Joint Genome Institute"/>
            <person name="Lucas S."/>
            <person name="Copeland A."/>
            <person name="Lapidus A."/>
            <person name="Cheng J.-F."/>
            <person name="Bruce D."/>
            <person name="Goodwin L."/>
            <person name="Pitluck S."/>
            <person name="Chertkov O."/>
            <person name="Detter J.C."/>
            <person name="Han C."/>
            <person name="Tapia R."/>
            <person name="Land M."/>
            <person name="Hauser L."/>
            <person name="Jeffries C."/>
            <person name="Kyrpides N."/>
            <person name="Ivanova N."/>
            <person name="Mikhailova N."/>
            <person name="Beauchemin N."/>
            <person name="Sen A."/>
            <person name="Sur S.A."/>
            <person name="Gtari M."/>
            <person name="Wall L."/>
            <person name="Tisa L."/>
            <person name="Woyke T."/>
        </authorList>
    </citation>
    <scope>NUCLEOTIDE SEQUENCE [LARGE SCALE GENOMIC DNA]</scope>
    <source>
        <strain evidence="2">DSM 45817 / CECT 9037 / EuI1c</strain>
    </source>
</reference>
<dbReference type="HOGENOM" id="CLU_1452945_0_0_11"/>
<dbReference type="STRING" id="298654.FraEuI1c_1580"/>
<keyword evidence="2" id="KW-1185">Reference proteome</keyword>